<evidence type="ECO:0000313" key="9">
    <source>
        <dbReference type="EMBL" id="SEG74489.1"/>
    </source>
</evidence>
<reference evidence="10" key="1">
    <citation type="submission" date="2016-10" db="EMBL/GenBank/DDBJ databases">
        <authorList>
            <person name="Varghese N."/>
            <person name="Submissions S."/>
        </authorList>
    </citation>
    <scope>NUCLEOTIDE SEQUENCE [LARGE SCALE GENOMIC DNA]</scope>
    <source>
        <strain evidence="10">DSM 43163</strain>
    </source>
</reference>
<protein>
    <recommendedName>
        <fullName evidence="5">poly(ethylene terephthalate) hydrolase</fullName>
        <ecNumber evidence="5">3.1.1.101</ecNumber>
    </recommendedName>
    <alternativeName>
        <fullName evidence="6">Poly(ethylene terephthalate) hydrolase</fullName>
    </alternativeName>
</protein>
<comment type="subcellular location">
    <subcellularLocation>
        <location evidence="1">Periplasm</location>
    </subcellularLocation>
</comment>
<dbReference type="EMBL" id="FNVO01000010">
    <property type="protein sequence ID" value="SEG74489.1"/>
    <property type="molecule type" value="Genomic_DNA"/>
</dbReference>
<name>A0A1H6CN89_9ACTN</name>
<dbReference type="InterPro" id="IPR029058">
    <property type="entry name" value="AB_hydrolase_fold"/>
</dbReference>
<proteinExistence type="predicted"/>
<accession>A0A1H6CN89</accession>
<evidence type="ECO:0000259" key="8">
    <source>
        <dbReference type="Pfam" id="PF12740"/>
    </source>
</evidence>
<dbReference type="EC" id="3.1.1.101" evidence="5"/>
<evidence type="ECO:0000256" key="2">
    <source>
        <dbReference type="ARBA" id="ARBA00022764"/>
    </source>
</evidence>
<keyword evidence="10" id="KW-1185">Reference proteome</keyword>
<dbReference type="OrthoDB" id="9812672at2"/>
<keyword evidence="7" id="KW-0732">Signal</keyword>
<feature type="signal peptide" evidence="7">
    <location>
        <begin position="1"/>
        <end position="25"/>
    </location>
</feature>
<evidence type="ECO:0000256" key="3">
    <source>
        <dbReference type="ARBA" id="ARBA00033629"/>
    </source>
</evidence>
<gene>
    <name evidence="9" type="ORF">SAMN04489712_110231</name>
</gene>
<dbReference type="Gene3D" id="3.40.50.1820">
    <property type="entry name" value="alpha/beta hydrolase"/>
    <property type="match status" value="1"/>
</dbReference>
<feature type="domain" description="PET hydrolase/cutinase-like" evidence="8">
    <location>
        <begin position="85"/>
        <end position="275"/>
    </location>
</feature>
<evidence type="ECO:0000256" key="4">
    <source>
        <dbReference type="ARBA" id="ARBA00033707"/>
    </source>
</evidence>
<dbReference type="InterPro" id="IPR041127">
    <property type="entry name" value="PET_hydrolase/cutinase-like"/>
</dbReference>
<dbReference type="RefSeq" id="WP_103939932.1">
    <property type="nucleotide sequence ID" value="NZ_FNVO01000010.1"/>
</dbReference>
<comment type="catalytic activity">
    <reaction evidence="3">
        <text>a butanoate ester + H2O = an aliphatic alcohol + butanoate + H(+)</text>
        <dbReference type="Rhea" id="RHEA:47348"/>
        <dbReference type="ChEBI" id="CHEBI:2571"/>
        <dbReference type="ChEBI" id="CHEBI:15377"/>
        <dbReference type="ChEBI" id="CHEBI:15378"/>
        <dbReference type="ChEBI" id="CHEBI:17968"/>
        <dbReference type="ChEBI" id="CHEBI:50477"/>
    </reaction>
    <physiologicalReaction direction="left-to-right" evidence="3">
        <dbReference type="Rhea" id="RHEA:47349"/>
    </physiologicalReaction>
</comment>
<dbReference type="Pfam" id="PF12740">
    <property type="entry name" value="PETase"/>
    <property type="match status" value="1"/>
</dbReference>
<keyword evidence="2" id="KW-0574">Periplasm</keyword>
<sequence length="331" mass="34723">MNAFRPTRPTRRLRTRLITITVALAITTGLTNTTGSATTTGLAGTNVLTVTTGSTGANDPTGANVEAAGAAPALPVQDRFQALGPAPVTTGRATDAAGRTYTLHHPSNLTDDGFANPIVTWGNGSNAGCADYAATLAHLASWGFVVICADSGATGWGTRIWAAVQHLIAENARDGSVFHDRLDTTRIGAAGHSQGATGALNANVLSNGAITSTVPLAFVDPWWHVPARQRPDLPKVKNPVFLVSGATDFLTFQSRQQTYFDRLTAPAAKAAVVGKGHNGMVRAATAYTTAWFLYTLRDDAFARGAFAATDQTTPEIRRNPAWTGWAAKDLP</sequence>
<evidence type="ECO:0000256" key="1">
    <source>
        <dbReference type="ARBA" id="ARBA00004418"/>
    </source>
</evidence>
<dbReference type="Proteomes" id="UP000236723">
    <property type="component" value="Unassembled WGS sequence"/>
</dbReference>
<organism evidence="9 10">
    <name type="scientific">Thermomonospora echinospora</name>
    <dbReference type="NCBI Taxonomy" id="1992"/>
    <lineage>
        <taxon>Bacteria</taxon>
        <taxon>Bacillati</taxon>
        <taxon>Actinomycetota</taxon>
        <taxon>Actinomycetes</taxon>
        <taxon>Streptosporangiales</taxon>
        <taxon>Thermomonosporaceae</taxon>
        <taxon>Thermomonospora</taxon>
    </lineage>
</organism>
<dbReference type="SUPFAM" id="SSF53474">
    <property type="entry name" value="alpha/beta-Hydrolases"/>
    <property type="match status" value="1"/>
</dbReference>
<evidence type="ECO:0000256" key="7">
    <source>
        <dbReference type="SAM" id="SignalP"/>
    </source>
</evidence>
<evidence type="ECO:0000313" key="10">
    <source>
        <dbReference type="Proteomes" id="UP000236723"/>
    </source>
</evidence>
<feature type="chain" id="PRO_5038337221" description="poly(ethylene terephthalate) hydrolase" evidence="7">
    <location>
        <begin position="26"/>
        <end position="331"/>
    </location>
</feature>
<dbReference type="AlphaFoldDB" id="A0A1H6CN89"/>
<comment type="catalytic activity">
    <reaction evidence="4">
        <text>(ethylene terephthalate)(n) + H2O = (ethylene terephthalate)(n-1) + 4-[(2-hydroxyethoxy)carbonyl]benzoate + H(+)</text>
        <dbReference type="Rhea" id="RHEA:49528"/>
        <dbReference type="Rhea" id="RHEA-COMP:12420"/>
        <dbReference type="Rhea" id="RHEA-COMP:12421"/>
        <dbReference type="ChEBI" id="CHEBI:15377"/>
        <dbReference type="ChEBI" id="CHEBI:15378"/>
        <dbReference type="ChEBI" id="CHEBI:131701"/>
        <dbReference type="ChEBI" id="CHEBI:131704"/>
        <dbReference type="EC" id="3.1.1.101"/>
    </reaction>
    <physiologicalReaction direction="left-to-right" evidence="4">
        <dbReference type="Rhea" id="RHEA:49529"/>
    </physiologicalReaction>
</comment>
<dbReference type="GO" id="GO:0042597">
    <property type="term" value="C:periplasmic space"/>
    <property type="evidence" value="ECO:0007669"/>
    <property type="project" value="UniProtKB-SubCell"/>
</dbReference>
<evidence type="ECO:0000256" key="6">
    <source>
        <dbReference type="ARBA" id="ARBA00033780"/>
    </source>
</evidence>
<evidence type="ECO:0000256" key="5">
    <source>
        <dbReference type="ARBA" id="ARBA00033764"/>
    </source>
</evidence>